<keyword evidence="3 5" id="KW-1133">Transmembrane helix</keyword>
<evidence type="ECO:0000256" key="3">
    <source>
        <dbReference type="ARBA" id="ARBA00022989"/>
    </source>
</evidence>
<dbReference type="InterPro" id="IPR010658">
    <property type="entry name" value="Nodulin-like"/>
</dbReference>
<dbReference type="Pfam" id="PF23262">
    <property type="entry name" value="NFD4_C"/>
    <property type="match status" value="1"/>
</dbReference>
<feature type="transmembrane region" description="Helical" evidence="5">
    <location>
        <begin position="152"/>
        <end position="172"/>
    </location>
</feature>
<sequence length="490" mass="51225">MADEAYETSGYAAIKEKFGFNQTELELIGTALTAGGLFAIIPGLLYDRLANCHKLGPRLVAGTGVVLHAAGYLGLWAAVQGFITVSYSVLLLFGLVAASAVVWFDAGAVVTCMRNFPSERGTVAGVLKTFLGLSASVMTTIYMGAFEPDGPAFLLFVGLLPAALAAVMIPFLNFVPFEEASVRSCFTSGRRYAAYYSIAGLLVAYQVAGGLAGQAASLDHRDRFGIMCGALLLLAAVALLPLGAGGLVSRPAPGSGWNAEGPGAAEAGACVRDTRFWLLWSTFFTGMGAGFCFLNNLAQMVEALGGAGSERALCVLLFTSANTVGRMAAGSMTERLLHHYGVPRTVFMPPLAALTAVSSVITAVAGHAALQPTSLLAGFAFGCHWSLMPVLTSELFGLRHMASNQSVIHLAPTLGNLVLATYLAGGLYQRHGRLHGDPPGTCFGQGCYRATFLAIAGLATAQVAASTVLYLRTRGLYRAEFAALQRAAMH</sequence>
<feature type="transmembrane region" description="Helical" evidence="5">
    <location>
        <begin position="408"/>
        <end position="428"/>
    </location>
</feature>
<name>A0AAW1RS16_9CHLO</name>
<evidence type="ECO:0000313" key="9">
    <source>
        <dbReference type="Proteomes" id="UP001445335"/>
    </source>
</evidence>
<feature type="transmembrane region" description="Helical" evidence="5">
    <location>
        <begin position="277"/>
        <end position="298"/>
    </location>
</feature>
<feature type="transmembrane region" description="Helical" evidence="5">
    <location>
        <begin position="448"/>
        <end position="471"/>
    </location>
</feature>
<dbReference type="PANTHER" id="PTHR21576">
    <property type="entry name" value="UNCHARACTERIZED NODULIN-LIKE PROTEIN"/>
    <property type="match status" value="1"/>
</dbReference>
<dbReference type="PANTHER" id="PTHR21576:SF158">
    <property type="entry name" value="RIBOSOMAL RNA-PROCESSING PROTEIN 12-LIKE CONSERVED DOMAIN-CONTAINING PROTEIN"/>
    <property type="match status" value="1"/>
</dbReference>
<feature type="domain" description="Nodulin-like" evidence="6">
    <location>
        <begin position="12"/>
        <end position="233"/>
    </location>
</feature>
<keyword evidence="2 5" id="KW-0812">Transmembrane</keyword>
<proteinExistence type="predicted"/>
<evidence type="ECO:0000256" key="4">
    <source>
        <dbReference type="ARBA" id="ARBA00023136"/>
    </source>
</evidence>
<evidence type="ECO:0000256" key="2">
    <source>
        <dbReference type="ARBA" id="ARBA00022692"/>
    </source>
</evidence>
<evidence type="ECO:0000259" key="7">
    <source>
        <dbReference type="Pfam" id="PF23262"/>
    </source>
</evidence>
<feature type="domain" description="NFD4 C-terminal" evidence="7">
    <location>
        <begin position="271"/>
        <end position="477"/>
    </location>
</feature>
<feature type="transmembrane region" description="Helical" evidence="5">
    <location>
        <begin position="193"/>
        <end position="212"/>
    </location>
</feature>
<dbReference type="Gene3D" id="1.20.1250.20">
    <property type="entry name" value="MFS general substrate transporter like domains"/>
    <property type="match status" value="2"/>
</dbReference>
<reference evidence="8 9" key="1">
    <citation type="journal article" date="2024" name="Nat. Commun.">
        <title>Phylogenomics reveals the evolutionary origins of lichenization in chlorophyte algae.</title>
        <authorList>
            <person name="Puginier C."/>
            <person name="Libourel C."/>
            <person name="Otte J."/>
            <person name="Skaloud P."/>
            <person name="Haon M."/>
            <person name="Grisel S."/>
            <person name="Petersen M."/>
            <person name="Berrin J.G."/>
            <person name="Delaux P.M."/>
            <person name="Dal Grande F."/>
            <person name="Keller J."/>
        </authorList>
    </citation>
    <scope>NUCLEOTIDE SEQUENCE [LARGE SCALE GENOMIC DNA]</scope>
    <source>
        <strain evidence="8 9">SAG 245.80</strain>
    </source>
</reference>
<feature type="transmembrane region" description="Helical" evidence="5">
    <location>
        <begin position="224"/>
        <end position="248"/>
    </location>
</feature>
<evidence type="ECO:0000256" key="5">
    <source>
        <dbReference type="SAM" id="Phobius"/>
    </source>
</evidence>
<organism evidence="8 9">
    <name type="scientific">Elliptochloris bilobata</name>
    <dbReference type="NCBI Taxonomy" id="381761"/>
    <lineage>
        <taxon>Eukaryota</taxon>
        <taxon>Viridiplantae</taxon>
        <taxon>Chlorophyta</taxon>
        <taxon>core chlorophytes</taxon>
        <taxon>Trebouxiophyceae</taxon>
        <taxon>Trebouxiophyceae incertae sedis</taxon>
        <taxon>Elliptochloris clade</taxon>
        <taxon>Elliptochloris</taxon>
    </lineage>
</organism>
<dbReference type="EMBL" id="JALJOU010000027">
    <property type="protein sequence ID" value="KAK9835961.1"/>
    <property type="molecule type" value="Genomic_DNA"/>
</dbReference>
<feature type="transmembrane region" description="Helical" evidence="5">
    <location>
        <begin position="350"/>
        <end position="370"/>
    </location>
</feature>
<evidence type="ECO:0000313" key="8">
    <source>
        <dbReference type="EMBL" id="KAK9835961.1"/>
    </source>
</evidence>
<feature type="transmembrane region" description="Helical" evidence="5">
    <location>
        <begin position="85"/>
        <end position="104"/>
    </location>
</feature>
<keyword evidence="4 5" id="KW-0472">Membrane</keyword>
<dbReference type="Pfam" id="PF06813">
    <property type="entry name" value="Nodulin-like"/>
    <property type="match status" value="1"/>
</dbReference>
<feature type="transmembrane region" description="Helical" evidence="5">
    <location>
        <begin position="125"/>
        <end position="146"/>
    </location>
</feature>
<comment type="subcellular location">
    <subcellularLocation>
        <location evidence="1">Membrane</location>
        <topology evidence="1">Multi-pass membrane protein</topology>
    </subcellularLocation>
</comment>
<dbReference type="AlphaFoldDB" id="A0AAW1RS16"/>
<dbReference type="GO" id="GO:0016020">
    <property type="term" value="C:membrane"/>
    <property type="evidence" value="ECO:0007669"/>
    <property type="project" value="UniProtKB-SubCell"/>
</dbReference>
<dbReference type="SUPFAM" id="SSF103473">
    <property type="entry name" value="MFS general substrate transporter"/>
    <property type="match status" value="1"/>
</dbReference>
<feature type="transmembrane region" description="Helical" evidence="5">
    <location>
        <begin position="27"/>
        <end position="47"/>
    </location>
</feature>
<evidence type="ECO:0008006" key="10">
    <source>
        <dbReference type="Google" id="ProtNLM"/>
    </source>
</evidence>
<evidence type="ECO:0000256" key="1">
    <source>
        <dbReference type="ARBA" id="ARBA00004141"/>
    </source>
</evidence>
<gene>
    <name evidence="8" type="ORF">WJX81_001748</name>
</gene>
<dbReference type="InterPro" id="IPR056555">
    <property type="entry name" value="NFD4_C"/>
</dbReference>
<dbReference type="Proteomes" id="UP001445335">
    <property type="component" value="Unassembled WGS sequence"/>
</dbReference>
<protein>
    <recommendedName>
        <fullName evidence="10">Nodulin-like domain-containing protein</fullName>
    </recommendedName>
</protein>
<keyword evidence="9" id="KW-1185">Reference proteome</keyword>
<comment type="caution">
    <text evidence="8">The sequence shown here is derived from an EMBL/GenBank/DDBJ whole genome shotgun (WGS) entry which is preliminary data.</text>
</comment>
<dbReference type="InterPro" id="IPR036259">
    <property type="entry name" value="MFS_trans_sf"/>
</dbReference>
<evidence type="ECO:0000259" key="6">
    <source>
        <dbReference type="Pfam" id="PF06813"/>
    </source>
</evidence>
<accession>A0AAW1RS16</accession>
<feature type="transmembrane region" description="Helical" evidence="5">
    <location>
        <begin position="59"/>
        <end position="79"/>
    </location>
</feature>